<evidence type="ECO:0000256" key="4">
    <source>
        <dbReference type="ARBA" id="ARBA00023315"/>
    </source>
</evidence>
<dbReference type="InterPro" id="IPR012147">
    <property type="entry name" value="P_Ac_Bu_trans"/>
</dbReference>
<dbReference type="STRING" id="563192.HMPREF0179_00643"/>
<comment type="similarity">
    <text evidence="1">Belongs to the phosphate acetyltransferase and butyryltransferase family.</text>
</comment>
<dbReference type="InterPro" id="IPR050500">
    <property type="entry name" value="Phos_Acetyltrans/Butyryltrans"/>
</dbReference>
<dbReference type="Proteomes" id="UP000006034">
    <property type="component" value="Unassembled WGS sequence"/>
</dbReference>
<dbReference type="GeneID" id="78085785"/>
<evidence type="ECO:0000256" key="2">
    <source>
        <dbReference type="ARBA" id="ARBA00012707"/>
    </source>
</evidence>
<dbReference type="EMBL" id="ADCP02000001">
    <property type="protein sequence ID" value="EFV45548.1"/>
    <property type="molecule type" value="Genomic_DNA"/>
</dbReference>
<reference evidence="6 7" key="1">
    <citation type="submission" date="2010-10" db="EMBL/GenBank/DDBJ databases">
        <authorList>
            <consortium name="The Broad Institute Genome Sequencing Platform"/>
            <person name="Ward D."/>
            <person name="Earl A."/>
            <person name="Feldgarden M."/>
            <person name="Young S.K."/>
            <person name="Gargeya S."/>
            <person name="Zeng Q."/>
            <person name="Alvarado L."/>
            <person name="Berlin A."/>
            <person name="Bochicchio J."/>
            <person name="Chapman S.B."/>
            <person name="Chen Z."/>
            <person name="Freedman E."/>
            <person name="Gellesch M."/>
            <person name="Goldberg J."/>
            <person name="Griggs A."/>
            <person name="Gujja S."/>
            <person name="Heilman E."/>
            <person name="Heiman D."/>
            <person name="Howarth C."/>
            <person name="Mehta T."/>
            <person name="Neiman D."/>
            <person name="Pearson M."/>
            <person name="Roberts A."/>
            <person name="Saif S."/>
            <person name="Shea T."/>
            <person name="Shenoy N."/>
            <person name="Sisk P."/>
            <person name="Stolte C."/>
            <person name="Sykes S."/>
            <person name="White J."/>
            <person name="Yandava C."/>
            <person name="Allen-Vercoe E."/>
            <person name="Sibley C."/>
            <person name="Ambrose C.E."/>
            <person name="Strauss J."/>
            <person name="Daigneault M."/>
            <person name="Haas B."/>
            <person name="Nusbaum C."/>
            <person name="Birren B."/>
        </authorList>
    </citation>
    <scope>NUCLEOTIDE SEQUENCE [LARGE SCALE GENOMIC DNA]</scope>
    <source>
        <strain evidence="6 7">3_1_6</strain>
    </source>
</reference>
<protein>
    <recommendedName>
        <fullName evidence="2">phosphate acetyltransferase</fullName>
        <ecNumber evidence="2">2.3.1.8</ecNumber>
    </recommendedName>
</protein>
<name>E5Y382_BILW3</name>
<evidence type="ECO:0000313" key="6">
    <source>
        <dbReference type="EMBL" id="EFV45548.1"/>
    </source>
</evidence>
<dbReference type="PANTHER" id="PTHR43356:SF1">
    <property type="entry name" value="PHOSPHATE ACETYLTRANSFERASE EUTD"/>
    <property type="match status" value="1"/>
</dbReference>
<dbReference type="InterPro" id="IPR042112">
    <property type="entry name" value="P_AcTrfase_dom2"/>
</dbReference>
<sequence>MSVFERCLEKCRARKGAVVYSDGEDRRVVSAAAKLIREGLVEPILIGDPEKVRAALQESGETGVSLQVVNPYNPALLQHNAAEYMSIQKGKGKDISEEEAIKAVKNPLAAGALMVRRGEAEIGVAGNLSSTADVIRAGLRMVGTAAGSKTVSSFFFMLKDNNVCMFTDCAVIPEPTSAQLADIAISTAGVYKRVMGDEARVALLSFSTKGSAKHERVDKVRAALEEIKTREPNLLVDGELQLDAAVEPEVARLKAPGSPVAGNANVFVFPSLEAGNIGYKIAQRFGGWTALGPLLQGFAHGWHDLSRGCSSDDIYKISVVGLGMNRGGQQ</sequence>
<keyword evidence="3 6" id="KW-0808">Transferase</keyword>
<comment type="caution">
    <text evidence="6">The sequence shown here is derived from an EMBL/GenBank/DDBJ whole genome shotgun (WGS) entry which is preliminary data.</text>
</comment>
<dbReference type="InterPro" id="IPR002505">
    <property type="entry name" value="PTA_PTB"/>
</dbReference>
<organism evidence="6 7">
    <name type="scientific">Bilophila wadsworthia (strain 3_1_6)</name>
    <dbReference type="NCBI Taxonomy" id="563192"/>
    <lineage>
        <taxon>Bacteria</taxon>
        <taxon>Pseudomonadati</taxon>
        <taxon>Thermodesulfobacteriota</taxon>
        <taxon>Desulfovibrionia</taxon>
        <taxon>Desulfovibrionales</taxon>
        <taxon>Desulfovibrionaceae</taxon>
        <taxon>Bilophila</taxon>
    </lineage>
</organism>
<dbReference type="EC" id="2.3.1.8" evidence="2"/>
<dbReference type="eggNOG" id="COG0280">
    <property type="taxonomic scope" value="Bacteria"/>
</dbReference>
<dbReference type="PANTHER" id="PTHR43356">
    <property type="entry name" value="PHOSPHATE ACETYLTRANSFERASE"/>
    <property type="match status" value="1"/>
</dbReference>
<dbReference type="SUPFAM" id="SSF53659">
    <property type="entry name" value="Isocitrate/Isopropylmalate dehydrogenase-like"/>
    <property type="match status" value="1"/>
</dbReference>
<evidence type="ECO:0000256" key="1">
    <source>
        <dbReference type="ARBA" id="ARBA00005656"/>
    </source>
</evidence>
<dbReference type="GO" id="GO:0008959">
    <property type="term" value="F:phosphate acetyltransferase activity"/>
    <property type="evidence" value="ECO:0007669"/>
    <property type="project" value="UniProtKB-EC"/>
</dbReference>
<reference evidence="6 7" key="2">
    <citation type="submission" date="2013-04" db="EMBL/GenBank/DDBJ databases">
        <title>The Genome Sequence of Bilophila wadsworthia 3_1_6.</title>
        <authorList>
            <consortium name="The Broad Institute Genomics Platform"/>
            <person name="Earl A."/>
            <person name="Ward D."/>
            <person name="Feldgarden M."/>
            <person name="Gevers D."/>
            <person name="Sibley C."/>
            <person name="Strauss J."/>
            <person name="Allen-Vercoe E."/>
            <person name="Walker B."/>
            <person name="Young S."/>
            <person name="Zeng Q."/>
            <person name="Gargeya S."/>
            <person name="Fitzgerald M."/>
            <person name="Haas B."/>
            <person name="Abouelleil A."/>
            <person name="Allen A.W."/>
            <person name="Alvarado L."/>
            <person name="Arachchi H.M."/>
            <person name="Berlin A.M."/>
            <person name="Chapman S.B."/>
            <person name="Gainer-Dewar J."/>
            <person name="Goldberg J."/>
            <person name="Griggs A."/>
            <person name="Gujja S."/>
            <person name="Hansen M."/>
            <person name="Howarth C."/>
            <person name="Imamovic A."/>
            <person name="Ireland A."/>
            <person name="Larimer J."/>
            <person name="McCowan C."/>
            <person name="Murphy C."/>
            <person name="Pearson M."/>
            <person name="Poon T.W."/>
            <person name="Priest M."/>
            <person name="Roberts A."/>
            <person name="Saif S."/>
            <person name="Shea T."/>
            <person name="Sisk P."/>
            <person name="Sykes S."/>
            <person name="Wortman J."/>
            <person name="Nusbaum C."/>
            <person name="Birren B."/>
        </authorList>
    </citation>
    <scope>NUCLEOTIDE SEQUENCE [LARGE SCALE GENOMIC DNA]</scope>
    <source>
        <strain evidence="6 7">3_1_6</strain>
    </source>
</reference>
<dbReference type="InterPro" id="IPR004614">
    <property type="entry name" value="P_AcTrfase"/>
</dbReference>
<dbReference type="Pfam" id="PF01515">
    <property type="entry name" value="PTA_PTB"/>
    <property type="match status" value="1"/>
</dbReference>
<proteinExistence type="inferred from homology"/>
<evidence type="ECO:0000313" key="7">
    <source>
        <dbReference type="Proteomes" id="UP000006034"/>
    </source>
</evidence>
<dbReference type="Gene3D" id="3.40.50.10950">
    <property type="match status" value="1"/>
</dbReference>
<evidence type="ECO:0000259" key="5">
    <source>
        <dbReference type="Pfam" id="PF01515"/>
    </source>
</evidence>
<dbReference type="RefSeq" id="WP_005024911.1">
    <property type="nucleotide sequence ID" value="NZ_KE150238.1"/>
</dbReference>
<keyword evidence="4" id="KW-0012">Acyltransferase</keyword>
<feature type="domain" description="Phosphate acetyl/butaryl transferase" evidence="5">
    <location>
        <begin position="3"/>
        <end position="319"/>
    </location>
</feature>
<evidence type="ECO:0000256" key="3">
    <source>
        <dbReference type="ARBA" id="ARBA00022679"/>
    </source>
</evidence>
<dbReference type="InterPro" id="IPR042113">
    <property type="entry name" value="P_AcTrfase_dom1"/>
</dbReference>
<keyword evidence="7" id="KW-1185">Reference proteome</keyword>
<dbReference type="AlphaFoldDB" id="E5Y382"/>
<dbReference type="NCBIfam" id="NF007233">
    <property type="entry name" value="PRK09653.1"/>
    <property type="match status" value="1"/>
</dbReference>
<dbReference type="PIRSF" id="PIRSF000428">
    <property type="entry name" value="P_Ac_trans"/>
    <property type="match status" value="1"/>
</dbReference>
<dbReference type="NCBIfam" id="TIGR00651">
    <property type="entry name" value="pta"/>
    <property type="match status" value="1"/>
</dbReference>
<accession>E5Y382</accession>
<dbReference type="OrthoDB" id="9808984at2"/>
<dbReference type="Gene3D" id="3.40.50.10750">
    <property type="entry name" value="Isocitrate/Isopropylmalate dehydrogenase-like"/>
    <property type="match status" value="1"/>
</dbReference>
<gene>
    <name evidence="6" type="ORF">HMPREF0179_00643</name>
</gene>
<dbReference type="HOGENOM" id="CLU_019723_0_1_7"/>